<dbReference type="PRINTS" id="PR01270">
    <property type="entry name" value="HDASUPER"/>
</dbReference>
<evidence type="ECO:0000259" key="2">
    <source>
        <dbReference type="Pfam" id="PF00850"/>
    </source>
</evidence>
<proteinExistence type="inferred from homology"/>
<dbReference type="InterPro" id="IPR037138">
    <property type="entry name" value="His_deacetylse_dom_sf"/>
</dbReference>
<dbReference type="InterPro" id="IPR023696">
    <property type="entry name" value="Ureohydrolase_dom_sf"/>
</dbReference>
<reference evidence="4" key="1">
    <citation type="submission" date="2016-11" db="EMBL/GenBank/DDBJ databases">
        <authorList>
            <person name="Varghese N."/>
            <person name="Submissions S."/>
        </authorList>
    </citation>
    <scope>NUCLEOTIDE SEQUENCE [LARGE SCALE GENOMIC DNA]</scope>
    <source>
        <strain evidence="4">DSM 19514</strain>
    </source>
</reference>
<feature type="domain" description="Histone deacetylase" evidence="2">
    <location>
        <begin position="22"/>
        <end position="305"/>
    </location>
</feature>
<dbReference type="Gene3D" id="3.40.800.20">
    <property type="entry name" value="Histone deacetylase domain"/>
    <property type="match status" value="1"/>
</dbReference>
<dbReference type="OrthoDB" id="9808367at2"/>
<evidence type="ECO:0000313" key="4">
    <source>
        <dbReference type="Proteomes" id="UP000184295"/>
    </source>
</evidence>
<accession>A0A1M4WZC1</accession>
<dbReference type="AlphaFoldDB" id="A0A1M4WZC1"/>
<dbReference type="SUPFAM" id="SSF52768">
    <property type="entry name" value="Arginase/deacetylase"/>
    <property type="match status" value="1"/>
</dbReference>
<dbReference type="PANTHER" id="PTHR10625:SF10">
    <property type="entry name" value="HISTONE DEACETYLASE HDAC1"/>
    <property type="match status" value="1"/>
</dbReference>
<evidence type="ECO:0000256" key="1">
    <source>
        <dbReference type="ARBA" id="ARBA00005947"/>
    </source>
</evidence>
<dbReference type="PANTHER" id="PTHR10625">
    <property type="entry name" value="HISTONE DEACETYLASE HDAC1-RELATED"/>
    <property type="match status" value="1"/>
</dbReference>
<dbReference type="STRING" id="1121881.SAMN02745225_01843"/>
<evidence type="ECO:0000313" key="3">
    <source>
        <dbReference type="EMBL" id="SHE86606.1"/>
    </source>
</evidence>
<protein>
    <submittedName>
        <fullName evidence="3">Acetoin utilization deacetylase AcuC</fullName>
    </submittedName>
</protein>
<comment type="similarity">
    <text evidence="1">Belongs to the histone deacetylase family.</text>
</comment>
<dbReference type="GO" id="GO:0040029">
    <property type="term" value="P:epigenetic regulation of gene expression"/>
    <property type="evidence" value="ECO:0007669"/>
    <property type="project" value="TreeGrafter"/>
</dbReference>
<sequence>MFVVVLIGTHAQYLEHDSGTFHPESPSRITAVLEGVRRAGLEDQLRFFTPTEADPGSLEAVHAQEYLINLQRFCVMGGGAIDSDTTVSDQSFRAAVLAAGAGLDAIKKLQAGEADSAFLVVRPPGHHATSSTAMGFCLINNVAVSVAHLVSQGNKVAVIDFDAHHGNGTQDVFYQSDKVLYVSTHQHPLYPGTGRVQELGAEDGFGYTVNLPVPEGSSGETVRAALEIVAQPVIELFSPDWIVISAGFDGHYKDPLTNLGLTAKDFYEMTSWATSFVRKGHTLVFLEGGYDLDALRDSTTATLGALAGELILPKEDEVRGKVSHETVESLAESRKRALGDRDPYLGTKH</sequence>
<gene>
    <name evidence="3" type="ORF">SAMN02745225_01843</name>
</gene>
<dbReference type="InterPro" id="IPR023801">
    <property type="entry name" value="His_deacetylse_dom"/>
</dbReference>
<dbReference type="EMBL" id="FQUL01000031">
    <property type="protein sequence ID" value="SHE86606.1"/>
    <property type="molecule type" value="Genomic_DNA"/>
</dbReference>
<dbReference type="Pfam" id="PF00850">
    <property type="entry name" value="Hist_deacetyl"/>
    <property type="match status" value="1"/>
</dbReference>
<dbReference type="GO" id="GO:0004407">
    <property type="term" value="F:histone deacetylase activity"/>
    <property type="evidence" value="ECO:0007669"/>
    <property type="project" value="TreeGrafter"/>
</dbReference>
<dbReference type="InterPro" id="IPR000286">
    <property type="entry name" value="HDACs"/>
</dbReference>
<organism evidence="3 4">
    <name type="scientific">Ferrithrix thermotolerans DSM 19514</name>
    <dbReference type="NCBI Taxonomy" id="1121881"/>
    <lineage>
        <taxon>Bacteria</taxon>
        <taxon>Bacillati</taxon>
        <taxon>Actinomycetota</taxon>
        <taxon>Acidimicrobiia</taxon>
        <taxon>Acidimicrobiales</taxon>
        <taxon>Acidimicrobiaceae</taxon>
        <taxon>Ferrithrix</taxon>
    </lineage>
</organism>
<dbReference type="Proteomes" id="UP000184295">
    <property type="component" value="Unassembled WGS sequence"/>
</dbReference>
<dbReference type="CDD" id="cd09992">
    <property type="entry name" value="HDAC_classII"/>
    <property type="match status" value="1"/>
</dbReference>
<keyword evidence="4" id="KW-1185">Reference proteome</keyword>
<name>A0A1M4WZC1_9ACTN</name>